<organism evidence="5 6">
    <name type="scientific">Candidatus Mycoplasma haematobovis</name>
    <dbReference type="NCBI Taxonomy" id="432608"/>
    <lineage>
        <taxon>Bacteria</taxon>
        <taxon>Bacillati</taxon>
        <taxon>Mycoplasmatota</taxon>
        <taxon>Mollicutes</taxon>
        <taxon>Mycoplasmataceae</taxon>
        <taxon>Mycoplasma</taxon>
    </lineage>
</organism>
<comment type="similarity">
    <text evidence="1">Belongs to the bacterial ribosomal protein bS6 family.</text>
</comment>
<dbReference type="GO" id="GO:0006412">
    <property type="term" value="P:translation"/>
    <property type="evidence" value="ECO:0007669"/>
    <property type="project" value="InterPro"/>
</dbReference>
<evidence type="ECO:0000313" key="6">
    <source>
        <dbReference type="Proteomes" id="UP000077623"/>
    </source>
</evidence>
<sequence length="126" mass="14685">MLVVDGDLSEASARSNISNLLALFEGLSSYQERVIFSDSLAYEIKKKKTGHRFILNFVLDEPSLLIEFNRLALLNKYILRSLVINESKDRGFRALNNPKKIRDYEIRQEKYQAWLEKGKNKDMTNQ</sequence>
<evidence type="ECO:0000313" key="5">
    <source>
        <dbReference type="EMBL" id="OAL10289.1"/>
    </source>
</evidence>
<comment type="caution">
    <text evidence="5">The sequence shown here is derived from an EMBL/GenBank/DDBJ whole genome shotgun (WGS) entry which is preliminary data.</text>
</comment>
<keyword evidence="5" id="KW-0687">Ribonucleoprotein</keyword>
<dbReference type="InterPro" id="IPR014717">
    <property type="entry name" value="Transl_elong_EF1B/ribsomal_bS6"/>
</dbReference>
<dbReference type="AlphaFoldDB" id="A0A1A9QF05"/>
<evidence type="ECO:0000256" key="1">
    <source>
        <dbReference type="ARBA" id="ARBA00009512"/>
    </source>
</evidence>
<comment type="function">
    <text evidence="2">Binds together with bS18 to 16S ribosomal RNA.</text>
</comment>
<dbReference type="InterPro" id="IPR035980">
    <property type="entry name" value="Ribosomal_bS6_sf"/>
</dbReference>
<dbReference type="InterPro" id="IPR000529">
    <property type="entry name" value="Ribosomal_bS6"/>
</dbReference>
<dbReference type="Proteomes" id="UP000077623">
    <property type="component" value="Unassembled WGS sequence"/>
</dbReference>
<evidence type="ECO:0000256" key="2">
    <source>
        <dbReference type="ARBA" id="ARBA00035104"/>
    </source>
</evidence>
<dbReference type="CDD" id="cd00473">
    <property type="entry name" value="bS6"/>
    <property type="match status" value="1"/>
</dbReference>
<evidence type="ECO:0000256" key="4">
    <source>
        <dbReference type="ARBA" id="ARBA00035520"/>
    </source>
</evidence>
<proteinExistence type="inferred from homology"/>
<keyword evidence="5" id="KW-0689">Ribosomal protein</keyword>
<gene>
    <name evidence="5" type="ORF">A6V39_02495</name>
</gene>
<dbReference type="GO" id="GO:0003735">
    <property type="term" value="F:structural constituent of ribosome"/>
    <property type="evidence" value="ECO:0007669"/>
    <property type="project" value="InterPro"/>
</dbReference>
<dbReference type="Gene3D" id="3.30.70.60">
    <property type="match status" value="1"/>
</dbReference>
<dbReference type="GO" id="GO:0005840">
    <property type="term" value="C:ribosome"/>
    <property type="evidence" value="ECO:0007669"/>
    <property type="project" value="UniProtKB-KW"/>
</dbReference>
<dbReference type="EMBL" id="LWUJ01000011">
    <property type="protein sequence ID" value="OAL10289.1"/>
    <property type="molecule type" value="Genomic_DNA"/>
</dbReference>
<keyword evidence="6" id="KW-1185">Reference proteome</keyword>
<dbReference type="InterPro" id="IPR020814">
    <property type="entry name" value="Ribosomal_S6_plastid/chlpt"/>
</dbReference>
<dbReference type="STRING" id="432608.A6V39_02495"/>
<reference evidence="6" key="1">
    <citation type="submission" date="2016-04" db="EMBL/GenBank/DDBJ databases">
        <authorList>
            <person name="Quiroz-Castaneda R.E."/>
            <person name="Martinez-Ocampo F."/>
        </authorList>
    </citation>
    <scope>NUCLEOTIDE SEQUENCE [LARGE SCALE GENOMIC DNA]</scope>
    <source>
        <strain evidence="6">INIFAP01</strain>
    </source>
</reference>
<evidence type="ECO:0000256" key="3">
    <source>
        <dbReference type="ARBA" id="ARBA00035294"/>
    </source>
</evidence>
<name>A0A1A9QF05_9MOLU</name>
<protein>
    <recommendedName>
        <fullName evidence="3">Small ribosomal subunit protein bS6</fullName>
    </recommendedName>
    <alternativeName>
        <fullName evidence="4">30S ribosomal protein S6</fullName>
    </alternativeName>
</protein>
<accession>A0A1A9QF05</accession>
<dbReference type="Pfam" id="PF01250">
    <property type="entry name" value="Ribosomal_S6"/>
    <property type="match status" value="1"/>
</dbReference>
<dbReference type="SUPFAM" id="SSF54995">
    <property type="entry name" value="Ribosomal protein S6"/>
    <property type="match status" value="1"/>
</dbReference>
<dbReference type="GO" id="GO:0019843">
    <property type="term" value="F:rRNA binding"/>
    <property type="evidence" value="ECO:0007669"/>
    <property type="project" value="InterPro"/>
</dbReference>